<organism evidence="7 8">
    <name type="scientific">Lichenicoccus roseus</name>
    <dbReference type="NCBI Taxonomy" id="2683649"/>
    <lineage>
        <taxon>Bacteria</taxon>
        <taxon>Pseudomonadati</taxon>
        <taxon>Pseudomonadota</taxon>
        <taxon>Alphaproteobacteria</taxon>
        <taxon>Acetobacterales</taxon>
        <taxon>Acetobacteraceae</taxon>
        <taxon>Lichenicoccus</taxon>
    </lineage>
</organism>
<evidence type="ECO:0000256" key="3">
    <source>
        <dbReference type="ARBA" id="ARBA00022763"/>
    </source>
</evidence>
<dbReference type="InterPro" id="IPR050356">
    <property type="entry name" value="SulA_CellDiv_inhibitor"/>
</dbReference>
<feature type="domain" description="UmuC" evidence="6">
    <location>
        <begin position="30"/>
        <end position="113"/>
    </location>
</feature>
<keyword evidence="3" id="KW-0227">DNA damage</keyword>
<dbReference type="InterPro" id="IPR043502">
    <property type="entry name" value="DNA/RNA_pol_sf"/>
</dbReference>
<comment type="caution">
    <text evidence="7">The sequence shown here is derived from an EMBL/GenBank/DDBJ whole genome shotgun (WGS) entry which is preliminary data.</text>
</comment>
<dbReference type="Pfam" id="PF00817">
    <property type="entry name" value="IMS"/>
    <property type="match status" value="1"/>
</dbReference>
<gene>
    <name evidence="7" type="ORF">FE263_19955</name>
</gene>
<dbReference type="Proteomes" id="UP000305654">
    <property type="component" value="Unassembled WGS sequence"/>
</dbReference>
<dbReference type="Pfam" id="PF11799">
    <property type="entry name" value="IMS_C"/>
    <property type="match status" value="1"/>
</dbReference>
<dbReference type="RefSeq" id="WP_138327803.1">
    <property type="nucleotide sequence ID" value="NZ_VCDI01000010.1"/>
</dbReference>
<dbReference type="AlphaFoldDB" id="A0A5R9J004"/>
<sequence>MRRVVSLWLPFWPTDRLRKLHGDAPADGSPLVTRGHDGRRMVIAAADQAARALGLCAGMPLAHAQAMVPDLAVLDATPAEDAEALARLAAWCLRLSPLTAPDAPDGVWIDVTGCAHLHGGERPMLTLLARQLARHRLAGRMAIADTPGAAHAMARFGSKPIAVVEPGGQAEALAPLPVEALRLDAQTVDGLRRLGLERVGQLAEAARGPLARRFGDIPLTRLDQATGRAREPIRPVLPPETIMVRRTFVEPIATAEAFTGVILTLVGEACAQLEQRGEGARRLDLVFERVDATIQVVRIGTARPVRDVRHLARLLDERIETVDPGLGVEAMRLVLPSVEPLAYTQRSGDLAPDATQAADLSELIDRLVNRLGADKVYRLQPVESDIPERSQQAVPALALMAKGAPGPPVCAWPRPARLLDPPEPVDAMAMMPDHPPRAFTWRRVRHRIARADGPERIHGEWWDRPDEVAAVRDYWIVENQHGRRFWLFRQGDGVDPATGELAWFLHGLF</sequence>
<dbReference type="GO" id="GO:0003684">
    <property type="term" value="F:damaged DNA binding"/>
    <property type="evidence" value="ECO:0007669"/>
    <property type="project" value="InterPro"/>
</dbReference>
<dbReference type="EMBL" id="VCDI01000010">
    <property type="protein sequence ID" value="TLU70862.1"/>
    <property type="molecule type" value="Genomic_DNA"/>
</dbReference>
<dbReference type="SUPFAM" id="SSF56672">
    <property type="entry name" value="DNA/RNA polymerases"/>
    <property type="match status" value="1"/>
</dbReference>
<dbReference type="InterPro" id="IPR001126">
    <property type="entry name" value="UmuC"/>
</dbReference>
<name>A0A5R9J004_9PROT</name>
<comment type="subunit">
    <text evidence="1">Monomer.</text>
</comment>
<evidence type="ECO:0000313" key="7">
    <source>
        <dbReference type="EMBL" id="TLU70862.1"/>
    </source>
</evidence>
<evidence type="ECO:0000313" key="8">
    <source>
        <dbReference type="Proteomes" id="UP000305654"/>
    </source>
</evidence>
<dbReference type="EC" id="2.7.7.7" evidence="2"/>
<protein>
    <recommendedName>
        <fullName evidence="2">DNA-directed DNA polymerase</fullName>
        <ecNumber evidence="2">2.7.7.7</ecNumber>
    </recommendedName>
</protein>
<dbReference type="Gene3D" id="3.40.1170.60">
    <property type="match status" value="1"/>
</dbReference>
<evidence type="ECO:0000256" key="1">
    <source>
        <dbReference type="ARBA" id="ARBA00011245"/>
    </source>
</evidence>
<reference evidence="7 8" key="1">
    <citation type="submission" date="2019-05" db="EMBL/GenBank/DDBJ databases">
        <authorList>
            <person name="Pankratov T."/>
            <person name="Grouzdev D."/>
        </authorList>
    </citation>
    <scope>NUCLEOTIDE SEQUENCE [LARGE SCALE GENOMIC DNA]</scope>
    <source>
        <strain evidence="7 8">KEBCLARHB70R</strain>
    </source>
</reference>
<accession>A0A5R9J004</accession>
<dbReference type="InterPro" id="IPR017961">
    <property type="entry name" value="DNA_pol_Y-fam_little_finger"/>
</dbReference>
<dbReference type="GO" id="GO:0006281">
    <property type="term" value="P:DNA repair"/>
    <property type="evidence" value="ECO:0007669"/>
    <property type="project" value="InterPro"/>
</dbReference>
<dbReference type="PANTHER" id="PTHR35369">
    <property type="entry name" value="BLR3025 PROTEIN-RELATED"/>
    <property type="match status" value="1"/>
</dbReference>
<evidence type="ECO:0000256" key="5">
    <source>
        <dbReference type="ARBA" id="ARBA00049244"/>
    </source>
</evidence>
<comment type="function">
    <text evidence="4">Poorly processive, error-prone DNA polymerase involved in untargeted mutagenesis. Copies undamaged DNA at stalled replication forks, which arise in vivo from mismatched or misaligned primer ends. These misaligned primers can be extended by PolIV. Exhibits no 3'-5' exonuclease (proofreading) activity. May be involved in translesional synthesis, in conjunction with the beta clamp from PolIII.</text>
</comment>
<comment type="catalytic activity">
    <reaction evidence="5">
        <text>DNA(n) + a 2'-deoxyribonucleoside 5'-triphosphate = DNA(n+1) + diphosphate</text>
        <dbReference type="Rhea" id="RHEA:22508"/>
        <dbReference type="Rhea" id="RHEA-COMP:17339"/>
        <dbReference type="Rhea" id="RHEA-COMP:17340"/>
        <dbReference type="ChEBI" id="CHEBI:33019"/>
        <dbReference type="ChEBI" id="CHEBI:61560"/>
        <dbReference type="ChEBI" id="CHEBI:173112"/>
        <dbReference type="EC" id="2.7.7.7"/>
    </reaction>
</comment>
<dbReference type="PANTHER" id="PTHR35369:SF2">
    <property type="entry name" value="BLR3025 PROTEIN"/>
    <property type="match status" value="1"/>
</dbReference>
<evidence type="ECO:0000256" key="4">
    <source>
        <dbReference type="ARBA" id="ARBA00025589"/>
    </source>
</evidence>
<keyword evidence="8" id="KW-1185">Reference proteome</keyword>
<evidence type="ECO:0000256" key="2">
    <source>
        <dbReference type="ARBA" id="ARBA00012417"/>
    </source>
</evidence>
<dbReference type="OrthoDB" id="9788640at2"/>
<evidence type="ECO:0000259" key="6">
    <source>
        <dbReference type="PROSITE" id="PS50173"/>
    </source>
</evidence>
<dbReference type="CDD" id="cd03468">
    <property type="entry name" value="PolY_like"/>
    <property type="match status" value="1"/>
</dbReference>
<proteinExistence type="predicted"/>
<dbReference type="PROSITE" id="PS50173">
    <property type="entry name" value="UMUC"/>
    <property type="match status" value="1"/>
</dbReference>